<dbReference type="FunFam" id="3.40.50.720:FF:000084">
    <property type="entry name" value="Short-chain dehydrogenase reductase"/>
    <property type="match status" value="1"/>
</dbReference>
<dbReference type="InterPro" id="IPR002347">
    <property type="entry name" value="SDR_fam"/>
</dbReference>
<gene>
    <name evidence="2" type="ORF">METZ01_LOCUS16970</name>
</gene>
<organism evidence="2">
    <name type="scientific">marine metagenome</name>
    <dbReference type="NCBI Taxonomy" id="408172"/>
    <lineage>
        <taxon>unclassified sequences</taxon>
        <taxon>metagenomes</taxon>
        <taxon>ecological metagenomes</taxon>
    </lineage>
</organism>
<evidence type="ECO:0000256" key="1">
    <source>
        <dbReference type="ARBA" id="ARBA00006484"/>
    </source>
</evidence>
<dbReference type="AlphaFoldDB" id="A0A381PAW6"/>
<evidence type="ECO:0008006" key="3">
    <source>
        <dbReference type="Google" id="ProtNLM"/>
    </source>
</evidence>
<dbReference type="EMBL" id="UINC01000928">
    <property type="protein sequence ID" value="SUZ64116.1"/>
    <property type="molecule type" value="Genomic_DNA"/>
</dbReference>
<dbReference type="PANTHER" id="PTHR42879">
    <property type="entry name" value="3-OXOACYL-(ACYL-CARRIER-PROTEIN) REDUCTASE"/>
    <property type="match status" value="1"/>
</dbReference>
<reference evidence="2" key="1">
    <citation type="submission" date="2018-05" db="EMBL/GenBank/DDBJ databases">
        <authorList>
            <person name="Lanie J.A."/>
            <person name="Ng W.-L."/>
            <person name="Kazmierczak K.M."/>
            <person name="Andrzejewski T.M."/>
            <person name="Davidsen T.M."/>
            <person name="Wayne K.J."/>
            <person name="Tettelin H."/>
            <person name="Glass J.I."/>
            <person name="Rusch D."/>
            <person name="Podicherti R."/>
            <person name="Tsui H.-C.T."/>
            <person name="Winkler M.E."/>
        </authorList>
    </citation>
    <scope>NUCLEOTIDE SEQUENCE</scope>
</reference>
<comment type="similarity">
    <text evidence="1">Belongs to the short-chain dehydrogenases/reductases (SDR) family.</text>
</comment>
<dbReference type="Gene3D" id="3.40.50.720">
    <property type="entry name" value="NAD(P)-binding Rossmann-like Domain"/>
    <property type="match status" value="1"/>
</dbReference>
<dbReference type="Pfam" id="PF13561">
    <property type="entry name" value="adh_short_C2"/>
    <property type="match status" value="1"/>
</dbReference>
<dbReference type="PANTHER" id="PTHR42879:SF6">
    <property type="entry name" value="NADPH-DEPENDENT REDUCTASE BACG"/>
    <property type="match status" value="1"/>
</dbReference>
<dbReference type="SUPFAM" id="SSF51735">
    <property type="entry name" value="NAD(P)-binding Rossmann-fold domains"/>
    <property type="match status" value="1"/>
</dbReference>
<protein>
    <recommendedName>
        <fullName evidence="3">Short-chain dehydrogenase</fullName>
    </recommendedName>
</protein>
<dbReference type="InterPro" id="IPR036291">
    <property type="entry name" value="NAD(P)-bd_dom_sf"/>
</dbReference>
<sequence>MEITLTGRRALITGGSRGLGRAMAETFAAAGADVAVVAREESPLQETVAALEGIRPLGRFVGISADVSDAANVERAHGQAVEFFGPIDVLVNNAGTSNAQPFLKVDDQSWLEDFNLKFFSAVRLCRLCIPGMQQQSWGRIINTLNSAAKAPGANSCPTSVARAAGMAMTKALANEFAADGILVNALNTGLLVSHQWVKRWETADGNQTFDEFIGEMGRRIPIGRMGDPQEFANLALFLASDAASYVTGTAINIDGGFSPVV</sequence>
<dbReference type="PRINTS" id="PR00081">
    <property type="entry name" value="GDHRDH"/>
</dbReference>
<proteinExistence type="inferred from homology"/>
<name>A0A381PAW6_9ZZZZ</name>
<dbReference type="InterPro" id="IPR050259">
    <property type="entry name" value="SDR"/>
</dbReference>
<accession>A0A381PAW6</accession>
<evidence type="ECO:0000313" key="2">
    <source>
        <dbReference type="EMBL" id="SUZ64116.1"/>
    </source>
</evidence>
<dbReference type="PRINTS" id="PR00080">
    <property type="entry name" value="SDRFAMILY"/>
</dbReference>